<dbReference type="OrthoDB" id="6359943at2759"/>
<protein>
    <submittedName>
        <fullName evidence="1">Uncharacterized protein</fullName>
    </submittedName>
</protein>
<reference evidence="1" key="1">
    <citation type="journal article" date="2020" name="Stud. Mycol.">
        <title>101 Dothideomycetes genomes: a test case for predicting lifestyles and emergence of pathogens.</title>
        <authorList>
            <person name="Haridas S."/>
            <person name="Albert R."/>
            <person name="Binder M."/>
            <person name="Bloem J."/>
            <person name="Labutti K."/>
            <person name="Salamov A."/>
            <person name="Andreopoulos B."/>
            <person name="Baker S."/>
            <person name="Barry K."/>
            <person name="Bills G."/>
            <person name="Bluhm B."/>
            <person name="Cannon C."/>
            <person name="Castanera R."/>
            <person name="Culley D."/>
            <person name="Daum C."/>
            <person name="Ezra D."/>
            <person name="Gonzalez J."/>
            <person name="Henrissat B."/>
            <person name="Kuo A."/>
            <person name="Liang C."/>
            <person name="Lipzen A."/>
            <person name="Lutzoni F."/>
            <person name="Magnuson J."/>
            <person name="Mondo S."/>
            <person name="Nolan M."/>
            <person name="Ohm R."/>
            <person name="Pangilinan J."/>
            <person name="Park H.-J."/>
            <person name="Ramirez L."/>
            <person name="Alfaro M."/>
            <person name="Sun H."/>
            <person name="Tritt A."/>
            <person name="Yoshinaga Y."/>
            <person name="Zwiers L.-H."/>
            <person name="Turgeon B."/>
            <person name="Goodwin S."/>
            <person name="Spatafora J."/>
            <person name="Crous P."/>
            <person name="Grigoriev I."/>
        </authorList>
    </citation>
    <scope>NUCLEOTIDE SEQUENCE</scope>
    <source>
        <strain evidence="1">CBS 480.64</strain>
    </source>
</reference>
<sequence length="77" mass="8571">MKSNTGSACARSYVYSQGLSEGRCSEITVNAFGTKNKMRRFILGQLPYFVAALSPRWLDPSTSETYMHPEEVMTSSP</sequence>
<keyword evidence="2" id="KW-1185">Reference proteome</keyword>
<dbReference type="Proteomes" id="UP000799421">
    <property type="component" value="Unassembled WGS sequence"/>
</dbReference>
<accession>A0A6A7BZC5</accession>
<dbReference type="EMBL" id="MU005980">
    <property type="protein sequence ID" value="KAF2860554.1"/>
    <property type="molecule type" value="Genomic_DNA"/>
</dbReference>
<organism evidence="1 2">
    <name type="scientific">Piedraia hortae CBS 480.64</name>
    <dbReference type="NCBI Taxonomy" id="1314780"/>
    <lineage>
        <taxon>Eukaryota</taxon>
        <taxon>Fungi</taxon>
        <taxon>Dikarya</taxon>
        <taxon>Ascomycota</taxon>
        <taxon>Pezizomycotina</taxon>
        <taxon>Dothideomycetes</taxon>
        <taxon>Dothideomycetidae</taxon>
        <taxon>Capnodiales</taxon>
        <taxon>Piedraiaceae</taxon>
        <taxon>Piedraia</taxon>
    </lineage>
</organism>
<dbReference type="AlphaFoldDB" id="A0A6A7BZC5"/>
<proteinExistence type="predicted"/>
<evidence type="ECO:0000313" key="1">
    <source>
        <dbReference type="EMBL" id="KAF2860554.1"/>
    </source>
</evidence>
<name>A0A6A7BZC5_9PEZI</name>
<gene>
    <name evidence="1" type="ORF">K470DRAFT_216945</name>
</gene>
<evidence type="ECO:0000313" key="2">
    <source>
        <dbReference type="Proteomes" id="UP000799421"/>
    </source>
</evidence>